<comment type="caution">
    <text evidence="1">The sequence shown here is derived from an EMBL/GenBank/DDBJ whole genome shotgun (WGS) entry which is preliminary data.</text>
</comment>
<protein>
    <submittedName>
        <fullName evidence="1">Uncharacterized protein</fullName>
    </submittedName>
</protein>
<dbReference type="EMBL" id="CM056811">
    <property type="protein sequence ID" value="KAJ8638724.1"/>
    <property type="molecule type" value="Genomic_DNA"/>
</dbReference>
<proteinExistence type="predicted"/>
<organism evidence="1 2">
    <name type="scientific">Persea americana</name>
    <name type="common">Avocado</name>
    <dbReference type="NCBI Taxonomy" id="3435"/>
    <lineage>
        <taxon>Eukaryota</taxon>
        <taxon>Viridiplantae</taxon>
        <taxon>Streptophyta</taxon>
        <taxon>Embryophyta</taxon>
        <taxon>Tracheophyta</taxon>
        <taxon>Spermatophyta</taxon>
        <taxon>Magnoliopsida</taxon>
        <taxon>Magnoliidae</taxon>
        <taxon>Laurales</taxon>
        <taxon>Lauraceae</taxon>
        <taxon>Persea</taxon>
    </lineage>
</organism>
<keyword evidence="2" id="KW-1185">Reference proteome</keyword>
<evidence type="ECO:0000313" key="1">
    <source>
        <dbReference type="EMBL" id="KAJ8638724.1"/>
    </source>
</evidence>
<accession>A0ACC2LZ57</accession>
<name>A0ACC2LZ57_PERAE</name>
<sequence>MARKDGAWFDLDEVNYFTYMYWVALMEVYLKGQNLWEIVCGREVEEPEGEDALRSWKMTAEAALDALKASVQRKLEECIRNVTRPKEAWDILAAKFSDTDHPPVQGFKIGHKLLNLNEPPKEGEQLCHVMLKKDNRHICLTQCLVPPLVMLQKDDKPEVPHLWTVYETKPPANYLLSGLSKCYLHPVFENPYQRKEWGRFLIFLQKHNRVAAVRSKTFDFYILPPQKDTDYSYVVVLYHMVVSFPEVTDQVPSPSGRVIVGTHVPGDKRNFIQADPTYLRTLSQSHSGWIFGAIVELVDNSRDAKATSVKISVEPMYLKKAEEMIPVLSVVDDGHGMSHIQILRMLSLGHKQPYDDDPHHIGRFGVGFKTGAMRLGRDALVLTQTTSSRSVALLSQSFNEGKDNIEIPIVSYCKRGNYMEVDTSIHSEEADVHLSAIKEFSPFNEYSIGQKLGLFDRIGTGTQIYIWNLDKWGSDYSLEWHTSDTEDHSSCQNHSDILIRSRRIRSRPGQISHKVLLDYSLRAYLEVIFLEPRMKIYVQDSLVKCRPLKKFLNKTALVNGNIMGIPVQLTLGCSKIEWEQMNCGMFLYWHGRLIEAYKRVGGMVHNADMGRGVIGVIDVTDLMSYGNGYAWVHCNKQGFQDCEQYAKLEEWLGNRADEYWDANFDDLHLKKVISHYKPDCEWVQCDKCRKWRKLSKGFDSKRLPAEWFCFMPPFKGKCEIPEQVERGVITVGAKRSRHHPSQKPVQCDEDAKMDIGVLAQAASLNTFPTATQCSESHQEQNVTKCDPSGKLDVASKLPNTHQKPSKRKCKFINSNNVHGSSHSTSVIALGSTLLRAGLGHFDFSRDSLDGQTRYSILLHMWNIAIAKHETWISRGNVSHVAGYNMGHEVLNLNEPPTEGELCHYVILKKDDKTISRVRCLNPPAEVFVNFSTCLRIWTVCEIKPVTKYSLSGLPTFFLSPEPRNTYERKEWCIFSAFLQKNNRVAVVPSFTCVFYILPPHKGSDYSHVEVLYRSKVALCESNIQGPASQDLLQKTMTHVDPGIRLSGCSLDRKKLDSFGKDGLLVRHASHVCHQSTHCLEEEFGDSSDVNIRCNDSLLRDSSARVKRSSANVDLPQIVNELTPQESREGVHDQEDACLKRNFIRADPTYLRTLSQAHSGWIFGAVAELVDNSRDAKATRLNISIESLYSKKAAEMIPVLSFVDDGHGMSHVDVVRMLSFGHKQPDGDDPDHIGRFGIGFKTGAMRLGQDAIVLTQTTDSRSVALLSQSFNEAKDNVEIPIVSYCKKGNFMEVDTRIHSEEAANCHLKAIKEFSPFNEYSIGQKLGLFDEMGTGTQIYIWNLAKWGSDHSLEWLAGKISDHSSYQTQGDILVRSKRIRSRPGQISQKVPLDYSLQAYLEVIFLEPRMKIYVQGSLVKSRPLAKSLNKTVMVTGDIMGVTVQLTLGLSQIEWERMNCGMFLYWHGRLIEAYKRVGGMVHNADMGRGVIGVIDVMDLMNDRNDQVWVHSNKQGFQDCEPYAKLEDWLGNKSDEYWDANFDALQLAKGDARYMPDHEWVQCDKCRKWRILNNGFDSESLPAVWFCYMPPFNGECRTPEQKVGQGIVILASKRGHGPHQKPDQLEEGATVAKRSRHGPNQVFRCEEAAKGASNFPVGAVERTLRRPWRVKSAGLF</sequence>
<reference evidence="1 2" key="1">
    <citation type="journal article" date="2022" name="Hortic Res">
        <title>A haplotype resolved chromosomal level avocado genome allows analysis of novel avocado genes.</title>
        <authorList>
            <person name="Nath O."/>
            <person name="Fletcher S.J."/>
            <person name="Hayward A."/>
            <person name="Shaw L.M."/>
            <person name="Masouleh A.K."/>
            <person name="Furtado A."/>
            <person name="Henry R.J."/>
            <person name="Mitter N."/>
        </authorList>
    </citation>
    <scope>NUCLEOTIDE SEQUENCE [LARGE SCALE GENOMIC DNA]</scope>
    <source>
        <strain evidence="2">cv. Hass</strain>
    </source>
</reference>
<gene>
    <name evidence="1" type="ORF">MRB53_012991</name>
</gene>
<evidence type="ECO:0000313" key="2">
    <source>
        <dbReference type="Proteomes" id="UP001234297"/>
    </source>
</evidence>
<dbReference type="Proteomes" id="UP001234297">
    <property type="component" value="Chromosome 3"/>
</dbReference>